<accession>A0A5B7Y171</accession>
<reference evidence="1 2" key="1">
    <citation type="submission" date="2018-07" db="EMBL/GenBank/DDBJ databases">
        <authorList>
            <person name="Feyereisen M."/>
        </authorList>
    </citation>
    <scope>NUCLEOTIDE SEQUENCE [LARGE SCALE GENOMIC DNA]</scope>
    <source>
        <strain evidence="1 2">UCCLBBS449</strain>
    </source>
</reference>
<sequence>MPRRLTQVEAQNRIDEMQDNQYGLLGKYINKETPVLIRCRICGLEWKCRPGILFQHRVGKNCRHHVNLTPEMARTRIQNASDGNISMIGEYKGSKIPTKMKCKVCGHVWPTEPFVVYSMGFGCPKCSGKAKKSTDYFKSDVKKLVGNEYSVVGMYVNTHEPIAIRHNVCGTTFNMAPDNFLSQSQRCPYCKRSRGERAVEEYLKKYHFKYLSQYKFDDCRYILPLPFDFVLLGSENNIYCAIEFQGLQHYSVGFGGDEALLDLNKTRDKIKADYCKTHRIKLVAIPCKSKGYSFKQIKALVKKYLDEHYYMLIPNQA</sequence>
<dbReference type="RefSeq" id="WP_052493597.1">
    <property type="nucleotide sequence ID" value="NZ_CP031198.1"/>
</dbReference>
<gene>
    <name evidence="1" type="ORF">UCCLBBS449_1625</name>
</gene>
<dbReference type="Gene3D" id="3.40.960.10">
    <property type="entry name" value="VSR Endonuclease"/>
    <property type="match status" value="1"/>
</dbReference>
<proteinExistence type="predicted"/>
<dbReference type="EMBL" id="CP031198">
    <property type="protein sequence ID" value="QCZ53560.1"/>
    <property type="molecule type" value="Genomic_DNA"/>
</dbReference>
<dbReference type="AlphaFoldDB" id="A0A5B7Y171"/>
<protein>
    <submittedName>
        <fullName evidence="1">Uncharacterized protein</fullName>
    </submittedName>
</protein>
<name>A0A5B7Y171_LEVBR</name>
<evidence type="ECO:0000313" key="2">
    <source>
        <dbReference type="Proteomes" id="UP000307074"/>
    </source>
</evidence>
<dbReference type="Proteomes" id="UP000307074">
    <property type="component" value="Chromosome"/>
</dbReference>
<organism evidence="1 2">
    <name type="scientific">Levilactobacillus brevis</name>
    <name type="common">Lactobacillus brevis</name>
    <dbReference type="NCBI Taxonomy" id="1580"/>
    <lineage>
        <taxon>Bacteria</taxon>
        <taxon>Bacillati</taxon>
        <taxon>Bacillota</taxon>
        <taxon>Bacilli</taxon>
        <taxon>Lactobacillales</taxon>
        <taxon>Lactobacillaceae</taxon>
        <taxon>Levilactobacillus</taxon>
    </lineage>
</organism>
<evidence type="ECO:0000313" key="1">
    <source>
        <dbReference type="EMBL" id="QCZ53560.1"/>
    </source>
</evidence>